<evidence type="ECO:0000256" key="1">
    <source>
        <dbReference type="ARBA" id="ARBA00004651"/>
    </source>
</evidence>
<evidence type="ECO:0000256" key="5">
    <source>
        <dbReference type="ARBA" id="ARBA00022692"/>
    </source>
</evidence>
<dbReference type="PROSITE" id="PS01116">
    <property type="entry name" value="XANTH_URACIL_PERMASE"/>
    <property type="match status" value="1"/>
</dbReference>
<comment type="subcellular location">
    <subcellularLocation>
        <location evidence="1">Cell membrane</location>
        <topology evidence="1">Multi-pass membrane protein</topology>
    </subcellularLocation>
</comment>
<organism evidence="10 11">
    <name type="scientific">Brachybacterium huguangmaarense</name>
    <dbReference type="NCBI Taxonomy" id="1652028"/>
    <lineage>
        <taxon>Bacteria</taxon>
        <taxon>Bacillati</taxon>
        <taxon>Actinomycetota</taxon>
        <taxon>Actinomycetes</taxon>
        <taxon>Micrococcales</taxon>
        <taxon>Dermabacteraceae</taxon>
        <taxon>Brachybacterium</taxon>
    </lineage>
</organism>
<dbReference type="NCBIfam" id="NF037981">
    <property type="entry name" value="NCS2_1"/>
    <property type="match status" value="1"/>
</dbReference>
<keyword evidence="3" id="KW-0813">Transport</keyword>
<dbReference type="NCBIfam" id="TIGR00801">
    <property type="entry name" value="ncs2"/>
    <property type="match status" value="1"/>
</dbReference>
<keyword evidence="6 9" id="KW-1133">Transmembrane helix</keyword>
<keyword evidence="4" id="KW-1003">Cell membrane</keyword>
<feature type="transmembrane region" description="Helical" evidence="9">
    <location>
        <begin position="210"/>
        <end position="228"/>
    </location>
</feature>
<feature type="transmembrane region" description="Helical" evidence="9">
    <location>
        <begin position="394"/>
        <end position="413"/>
    </location>
</feature>
<evidence type="ECO:0000313" key="10">
    <source>
        <dbReference type="EMBL" id="UYG17675.1"/>
    </source>
</evidence>
<evidence type="ECO:0000256" key="6">
    <source>
        <dbReference type="ARBA" id="ARBA00022989"/>
    </source>
</evidence>
<feature type="transmembrane region" description="Helical" evidence="9">
    <location>
        <begin position="111"/>
        <end position="129"/>
    </location>
</feature>
<feature type="region of interest" description="Disordered" evidence="8">
    <location>
        <begin position="474"/>
        <end position="503"/>
    </location>
</feature>
<dbReference type="RefSeq" id="WP_263594883.1">
    <property type="nucleotide sequence ID" value="NZ_CP107020.1"/>
</dbReference>
<dbReference type="InterPro" id="IPR017588">
    <property type="entry name" value="UacT-like"/>
</dbReference>
<dbReference type="PANTHER" id="PTHR42810">
    <property type="entry name" value="PURINE PERMEASE C1399.01C-RELATED"/>
    <property type="match status" value="1"/>
</dbReference>
<feature type="transmembrane region" description="Helical" evidence="9">
    <location>
        <begin position="419"/>
        <end position="442"/>
    </location>
</feature>
<evidence type="ECO:0000256" key="7">
    <source>
        <dbReference type="ARBA" id="ARBA00023136"/>
    </source>
</evidence>
<dbReference type="PANTHER" id="PTHR42810:SF4">
    <property type="entry name" value="URIC ACID TRANSPORTER UACT"/>
    <property type="match status" value="1"/>
</dbReference>
<dbReference type="Pfam" id="PF00860">
    <property type="entry name" value="Xan_ur_permease"/>
    <property type="match status" value="1"/>
</dbReference>
<dbReference type="EMBL" id="CP107020">
    <property type="protein sequence ID" value="UYG17675.1"/>
    <property type="molecule type" value="Genomic_DNA"/>
</dbReference>
<feature type="transmembrane region" description="Helical" evidence="9">
    <location>
        <begin position="32"/>
        <end position="52"/>
    </location>
</feature>
<feature type="transmembrane region" description="Helical" evidence="9">
    <location>
        <begin position="333"/>
        <end position="358"/>
    </location>
</feature>
<evidence type="ECO:0000313" key="11">
    <source>
        <dbReference type="Proteomes" id="UP001164305"/>
    </source>
</evidence>
<feature type="transmembrane region" description="Helical" evidence="9">
    <location>
        <begin position="364"/>
        <end position="382"/>
    </location>
</feature>
<evidence type="ECO:0000256" key="3">
    <source>
        <dbReference type="ARBA" id="ARBA00022448"/>
    </source>
</evidence>
<name>A0ABY6G386_9MICO</name>
<protein>
    <submittedName>
        <fullName evidence="10">Purine permease</fullName>
    </submittedName>
</protein>
<keyword evidence="5 9" id="KW-0812">Transmembrane</keyword>
<dbReference type="InterPro" id="IPR006042">
    <property type="entry name" value="Xan_ur_permease"/>
</dbReference>
<dbReference type="InterPro" id="IPR006043">
    <property type="entry name" value="NCS2"/>
</dbReference>
<evidence type="ECO:0000256" key="9">
    <source>
        <dbReference type="SAM" id="Phobius"/>
    </source>
</evidence>
<proteinExistence type="inferred from homology"/>
<feature type="transmembrane region" description="Helical" evidence="9">
    <location>
        <begin position="136"/>
        <end position="163"/>
    </location>
</feature>
<feature type="transmembrane region" description="Helical" evidence="9">
    <location>
        <begin position="248"/>
        <end position="270"/>
    </location>
</feature>
<keyword evidence="11" id="KW-1185">Reference proteome</keyword>
<feature type="transmembrane region" description="Helical" evidence="9">
    <location>
        <begin position="86"/>
        <end position="105"/>
    </location>
</feature>
<feature type="compositionally biased region" description="Basic and acidic residues" evidence="8">
    <location>
        <begin position="485"/>
        <end position="503"/>
    </location>
</feature>
<dbReference type="Proteomes" id="UP001164305">
    <property type="component" value="Chromosome"/>
</dbReference>
<dbReference type="NCBIfam" id="TIGR03173">
    <property type="entry name" value="pbuX"/>
    <property type="match status" value="1"/>
</dbReference>
<evidence type="ECO:0000256" key="8">
    <source>
        <dbReference type="SAM" id="MobiDB-lite"/>
    </source>
</evidence>
<evidence type="ECO:0000256" key="2">
    <source>
        <dbReference type="ARBA" id="ARBA00008821"/>
    </source>
</evidence>
<keyword evidence="7 9" id="KW-0472">Membrane</keyword>
<accession>A0ABY6G386</accession>
<sequence length="503" mass="51632">MTATTTARPRVGRPEDERLGPGRTIGYGIQHILAMFGGVIAVPLIVGGAAGLDTADRALLVASGLFVSGLATLLQTLGLPYFGAQLPLVQGTSFAAVSTMLAIIGDDGREGLQHVFGAILVAGLVGLLIRPFFARIVRFFPAVVTGSIITVIGLSLMPVAAGWNTGNATITVDGESVANPDFASLPNVLLALFTFAVVIVLSKVPVLSRLAALLGLAVGTIVGLFTGAADVSPVANASIVALPRPFAFGMPMFEIGAIISMVIVVLVIMVETTADVLAVGEVVGTKVDSRRVGDGLRADMASSLVAPVFNSFPATAFAQNVGLVALTGIKSRFAVAAGGVVLIALGLSPMAAAVFSIIPSPVLGGAGIVLFGTVAASGVRTLSKVDYAGNNNLVIVAASVAFGLIPVVATDFWHAFPGWFVTIFHSGISAAAIVAVLLNLFFNVFQPGRPDDPNDFAAAPPLRVQTGEIRVLGEGGALDAESYEPDERTDGTRARETVREPRS</sequence>
<comment type="similarity">
    <text evidence="2">Belongs to the nucleobase:cation symporter-2 (NCS2) (TC 2.A.40) family.</text>
</comment>
<reference evidence="10" key="1">
    <citation type="submission" date="2022-10" db="EMBL/GenBank/DDBJ databases">
        <title>Whole-Genome Sequencing of Brachybacterium huguangmaarense BRM-3, Isolated from Betula schmidtii.</title>
        <authorList>
            <person name="Haam D."/>
        </authorList>
    </citation>
    <scope>NUCLEOTIDE SEQUENCE</scope>
    <source>
        <strain evidence="10">BRM-3</strain>
    </source>
</reference>
<gene>
    <name evidence="10" type="ORF">BRM3_04425</name>
</gene>
<evidence type="ECO:0000256" key="4">
    <source>
        <dbReference type="ARBA" id="ARBA00022475"/>
    </source>
</evidence>
<feature type="transmembrane region" description="Helical" evidence="9">
    <location>
        <begin position="183"/>
        <end position="201"/>
    </location>
</feature>
<feature type="transmembrane region" description="Helical" evidence="9">
    <location>
        <begin position="58"/>
        <end position="79"/>
    </location>
</feature>